<evidence type="ECO:0000259" key="7">
    <source>
        <dbReference type="PROSITE" id="PS50072"/>
    </source>
</evidence>
<dbReference type="GO" id="GO:0006457">
    <property type="term" value="P:protein folding"/>
    <property type="evidence" value="ECO:0007669"/>
    <property type="project" value="InterPro"/>
</dbReference>
<reference evidence="8" key="1">
    <citation type="submission" date="2022-07" db="EMBL/GenBank/DDBJ databases">
        <title>Phylogenomic reconstructions and comparative analyses of Kickxellomycotina fungi.</title>
        <authorList>
            <person name="Reynolds N.K."/>
            <person name="Stajich J.E."/>
            <person name="Barry K."/>
            <person name="Grigoriev I.V."/>
            <person name="Crous P."/>
            <person name="Smith M.E."/>
        </authorList>
    </citation>
    <scope>NUCLEOTIDE SEQUENCE</scope>
    <source>
        <strain evidence="8">RSA 567</strain>
    </source>
</reference>
<dbReference type="PRINTS" id="PR00153">
    <property type="entry name" value="CSAPPISMRASE"/>
</dbReference>
<dbReference type="GO" id="GO:0016018">
    <property type="term" value="F:cyclosporin A binding"/>
    <property type="evidence" value="ECO:0007669"/>
    <property type="project" value="TreeGrafter"/>
</dbReference>
<dbReference type="PANTHER" id="PTHR11071">
    <property type="entry name" value="PEPTIDYL-PROLYL CIS-TRANS ISOMERASE"/>
    <property type="match status" value="1"/>
</dbReference>
<dbReference type="OrthoDB" id="407558at2759"/>
<evidence type="ECO:0000313" key="8">
    <source>
        <dbReference type="EMBL" id="KAJ1983070.1"/>
    </source>
</evidence>
<comment type="caution">
    <text evidence="8">The sequence shown here is derived from an EMBL/GenBank/DDBJ whole genome shotgun (WGS) entry which is preliminary data.</text>
</comment>
<dbReference type="EMBL" id="JANBQB010000071">
    <property type="protein sequence ID" value="KAJ1983070.1"/>
    <property type="molecule type" value="Genomic_DNA"/>
</dbReference>
<dbReference type="Proteomes" id="UP001151582">
    <property type="component" value="Unassembled WGS sequence"/>
</dbReference>
<dbReference type="SUPFAM" id="SSF50891">
    <property type="entry name" value="Cyclophilin-like"/>
    <property type="match status" value="1"/>
</dbReference>
<keyword evidence="5" id="KW-0413">Isomerase</keyword>
<dbReference type="InterPro" id="IPR020892">
    <property type="entry name" value="Cyclophilin-type_PPIase_CS"/>
</dbReference>
<dbReference type="EC" id="5.2.1.8" evidence="3"/>
<dbReference type="PROSITE" id="PS50072">
    <property type="entry name" value="CSA_PPIASE_2"/>
    <property type="match status" value="1"/>
</dbReference>
<dbReference type="InterPro" id="IPR029000">
    <property type="entry name" value="Cyclophilin-like_dom_sf"/>
</dbReference>
<feature type="compositionally biased region" description="Low complexity" evidence="6">
    <location>
        <begin position="252"/>
        <end position="270"/>
    </location>
</feature>
<feature type="compositionally biased region" description="Basic residues" evidence="6">
    <location>
        <begin position="215"/>
        <end position="247"/>
    </location>
</feature>
<comment type="catalytic activity">
    <reaction evidence="1">
        <text>[protein]-peptidylproline (omega=180) = [protein]-peptidylproline (omega=0)</text>
        <dbReference type="Rhea" id="RHEA:16237"/>
        <dbReference type="Rhea" id="RHEA-COMP:10747"/>
        <dbReference type="Rhea" id="RHEA-COMP:10748"/>
        <dbReference type="ChEBI" id="CHEBI:83833"/>
        <dbReference type="ChEBI" id="CHEBI:83834"/>
        <dbReference type="EC" id="5.2.1.8"/>
    </reaction>
</comment>
<dbReference type="FunFam" id="2.40.100.10:FF:000022">
    <property type="entry name" value="Peptidyl-prolyl cis-trans isomerase CYP95"/>
    <property type="match status" value="1"/>
</dbReference>
<evidence type="ECO:0000256" key="2">
    <source>
        <dbReference type="ARBA" id="ARBA00002388"/>
    </source>
</evidence>
<dbReference type="PANTHER" id="PTHR11071:SF561">
    <property type="entry name" value="PEPTIDYL-PROLYL CIS-TRANS ISOMERASE D-RELATED"/>
    <property type="match status" value="1"/>
</dbReference>
<evidence type="ECO:0000256" key="3">
    <source>
        <dbReference type="ARBA" id="ARBA00013194"/>
    </source>
</evidence>
<keyword evidence="9" id="KW-1185">Reference proteome</keyword>
<proteinExistence type="predicted"/>
<feature type="compositionally biased region" description="Basic residues" evidence="6">
    <location>
        <begin position="275"/>
        <end position="296"/>
    </location>
</feature>
<keyword evidence="4" id="KW-0697">Rotamase</keyword>
<feature type="compositionally biased region" description="Low complexity" evidence="6">
    <location>
        <begin position="193"/>
        <end position="214"/>
    </location>
</feature>
<feature type="domain" description="PPIase cyclophilin-type" evidence="7">
    <location>
        <begin position="7"/>
        <end position="172"/>
    </location>
</feature>
<dbReference type="InterPro" id="IPR002130">
    <property type="entry name" value="Cyclophilin-type_PPIase_dom"/>
</dbReference>
<evidence type="ECO:0000256" key="1">
    <source>
        <dbReference type="ARBA" id="ARBA00000971"/>
    </source>
</evidence>
<evidence type="ECO:0000256" key="4">
    <source>
        <dbReference type="ARBA" id="ARBA00023110"/>
    </source>
</evidence>
<dbReference type="Gene3D" id="2.40.100.10">
    <property type="entry name" value="Cyclophilin-like"/>
    <property type="match status" value="1"/>
</dbReference>
<dbReference type="GO" id="GO:0005737">
    <property type="term" value="C:cytoplasm"/>
    <property type="evidence" value="ECO:0007669"/>
    <property type="project" value="TreeGrafter"/>
</dbReference>
<sequence length="399" mass="44555">MILPRVFFDIDLNGTRLGRVIFELFADQVPQTAENFRCLCTGERGIGETSKLPLHYKGSIFHRVIKGFMIQGGDFVRRNGSGGESIYGPTFADESLRLKHDTHGLLSMANRGPNTNSSQFFITVRPTPHLDNKHVVFGRVIHGYDIIEQLETVAVDDKDRPTGIVMIAHCGELELRLPPNAVLAGQAHKSSRGRAVSSSSSSEVSASESDSSRSSRPRRRHRSRRSPSRTRSSRRSRKHKRSRRTRHRDSSSSESSVASMCSRSCSPSPSDSDRHRRFRRSRRSNTSHRHRRRRRSGSLSSNSARSRSASPANGMVAPTTTLAHTADEAGTNQDHGRGRSETLKLAASSRARSRSPSRRSRISERLGGPAWRSDRYRPGSLSPSPRRKVKGRGRVKYRG</sequence>
<feature type="region of interest" description="Disordered" evidence="6">
    <location>
        <begin position="186"/>
        <end position="399"/>
    </location>
</feature>
<comment type="function">
    <text evidence="2">PPIases accelerate the folding of proteins. It catalyzes the cis-trans isomerization of proline imidic peptide bonds in oligopeptides.</text>
</comment>
<evidence type="ECO:0000256" key="5">
    <source>
        <dbReference type="ARBA" id="ARBA00023235"/>
    </source>
</evidence>
<feature type="compositionally biased region" description="Basic residues" evidence="6">
    <location>
        <begin position="385"/>
        <end position="399"/>
    </location>
</feature>
<dbReference type="GO" id="GO:0003755">
    <property type="term" value="F:peptidyl-prolyl cis-trans isomerase activity"/>
    <property type="evidence" value="ECO:0007669"/>
    <property type="project" value="UniProtKB-KW"/>
</dbReference>
<accession>A0A9W8B8D9</accession>
<feature type="compositionally biased region" description="Low complexity" evidence="6">
    <location>
        <begin position="297"/>
        <end position="310"/>
    </location>
</feature>
<evidence type="ECO:0000256" key="6">
    <source>
        <dbReference type="SAM" id="MobiDB-lite"/>
    </source>
</evidence>
<protein>
    <recommendedName>
        <fullName evidence="3">peptidylprolyl isomerase</fullName>
        <ecNumber evidence="3">5.2.1.8</ecNumber>
    </recommendedName>
</protein>
<dbReference type="AlphaFoldDB" id="A0A9W8B8D9"/>
<dbReference type="Pfam" id="PF00160">
    <property type="entry name" value="Pro_isomerase"/>
    <property type="match status" value="1"/>
</dbReference>
<feature type="compositionally biased region" description="Basic residues" evidence="6">
    <location>
        <begin position="351"/>
        <end position="360"/>
    </location>
</feature>
<gene>
    <name evidence="8" type="ORF">H4R34_001492</name>
</gene>
<name>A0A9W8B8D9_9FUNG</name>
<dbReference type="PROSITE" id="PS00170">
    <property type="entry name" value="CSA_PPIASE_1"/>
    <property type="match status" value="1"/>
</dbReference>
<organism evidence="8 9">
    <name type="scientific">Dimargaris verticillata</name>
    <dbReference type="NCBI Taxonomy" id="2761393"/>
    <lineage>
        <taxon>Eukaryota</taxon>
        <taxon>Fungi</taxon>
        <taxon>Fungi incertae sedis</taxon>
        <taxon>Zoopagomycota</taxon>
        <taxon>Kickxellomycotina</taxon>
        <taxon>Dimargaritomycetes</taxon>
        <taxon>Dimargaritales</taxon>
        <taxon>Dimargaritaceae</taxon>
        <taxon>Dimargaris</taxon>
    </lineage>
</organism>
<evidence type="ECO:0000313" key="9">
    <source>
        <dbReference type="Proteomes" id="UP001151582"/>
    </source>
</evidence>